<keyword evidence="11" id="KW-1185">Reference proteome</keyword>
<dbReference type="GO" id="GO:0070740">
    <property type="term" value="F:tubulin-glutamic acid ligase activity"/>
    <property type="evidence" value="ECO:0007669"/>
    <property type="project" value="TreeGrafter"/>
</dbReference>
<keyword evidence="2 6" id="KW-0547">Nucleotide-binding</keyword>
<name>A0AA86QA31_9EUKA</name>
<dbReference type="GO" id="GO:0036064">
    <property type="term" value="C:ciliary basal body"/>
    <property type="evidence" value="ECO:0007669"/>
    <property type="project" value="TreeGrafter"/>
</dbReference>
<comment type="catalytic activity">
    <reaction evidence="5">
        <text>L-glutamyl-[protein] + L-glutamate + ATP = gamma-L-glutamyl-L-glutamyl-[protein] + ADP + phosphate + H(+)</text>
        <dbReference type="Rhea" id="RHEA:60144"/>
        <dbReference type="Rhea" id="RHEA-COMP:10208"/>
        <dbReference type="Rhea" id="RHEA-COMP:15517"/>
        <dbReference type="ChEBI" id="CHEBI:15378"/>
        <dbReference type="ChEBI" id="CHEBI:29973"/>
        <dbReference type="ChEBI" id="CHEBI:29985"/>
        <dbReference type="ChEBI" id="CHEBI:30616"/>
        <dbReference type="ChEBI" id="CHEBI:43474"/>
        <dbReference type="ChEBI" id="CHEBI:143622"/>
        <dbReference type="ChEBI" id="CHEBI:456216"/>
    </reaction>
    <physiologicalReaction direction="left-to-right" evidence="5">
        <dbReference type="Rhea" id="RHEA:60145"/>
    </physiologicalReaction>
</comment>
<dbReference type="InterPro" id="IPR011761">
    <property type="entry name" value="ATP-grasp"/>
</dbReference>
<dbReference type="InterPro" id="IPR004344">
    <property type="entry name" value="TTL/TTLL_fam"/>
</dbReference>
<feature type="region of interest" description="Disordered" evidence="7">
    <location>
        <begin position="1"/>
        <end position="41"/>
    </location>
</feature>
<evidence type="ECO:0000256" key="2">
    <source>
        <dbReference type="ARBA" id="ARBA00022741"/>
    </source>
</evidence>
<organism evidence="9">
    <name type="scientific">Hexamita inflata</name>
    <dbReference type="NCBI Taxonomy" id="28002"/>
    <lineage>
        <taxon>Eukaryota</taxon>
        <taxon>Metamonada</taxon>
        <taxon>Diplomonadida</taxon>
        <taxon>Hexamitidae</taxon>
        <taxon>Hexamitinae</taxon>
        <taxon>Hexamita</taxon>
    </lineage>
</organism>
<gene>
    <name evidence="10" type="ORF">HINF_LOCUS20400</name>
    <name evidence="9" type="ORF">HINF_LOCUS39218</name>
</gene>
<dbReference type="GO" id="GO:0005524">
    <property type="term" value="F:ATP binding"/>
    <property type="evidence" value="ECO:0007669"/>
    <property type="project" value="UniProtKB-UniRule"/>
</dbReference>
<reference evidence="10 11" key="2">
    <citation type="submission" date="2024-07" db="EMBL/GenBank/DDBJ databases">
        <authorList>
            <person name="Akdeniz Z."/>
        </authorList>
    </citation>
    <scope>NUCLEOTIDE SEQUENCE [LARGE SCALE GENOMIC DNA]</scope>
</reference>
<evidence type="ECO:0000259" key="8">
    <source>
        <dbReference type="PROSITE" id="PS50975"/>
    </source>
</evidence>
<evidence type="ECO:0000313" key="9">
    <source>
        <dbReference type="EMBL" id="CAI9951573.1"/>
    </source>
</evidence>
<dbReference type="EMBL" id="CAXDID020000055">
    <property type="protein sequence ID" value="CAL6006954.1"/>
    <property type="molecule type" value="Genomic_DNA"/>
</dbReference>
<dbReference type="AlphaFoldDB" id="A0AA86QA31"/>
<proteinExistence type="predicted"/>
<reference evidence="9" key="1">
    <citation type="submission" date="2023-06" db="EMBL/GenBank/DDBJ databases">
        <authorList>
            <person name="Kurt Z."/>
        </authorList>
    </citation>
    <scope>NUCLEOTIDE SEQUENCE</scope>
</reference>
<evidence type="ECO:0000256" key="5">
    <source>
        <dbReference type="ARBA" id="ARBA00049274"/>
    </source>
</evidence>
<evidence type="ECO:0000256" key="4">
    <source>
        <dbReference type="ARBA" id="ARBA00041448"/>
    </source>
</evidence>
<evidence type="ECO:0000256" key="6">
    <source>
        <dbReference type="PROSITE-ProRule" id="PRU00409"/>
    </source>
</evidence>
<evidence type="ECO:0000313" key="10">
    <source>
        <dbReference type="EMBL" id="CAL6006954.1"/>
    </source>
</evidence>
<dbReference type="GO" id="GO:0015631">
    <property type="term" value="F:tubulin binding"/>
    <property type="evidence" value="ECO:0007669"/>
    <property type="project" value="TreeGrafter"/>
</dbReference>
<dbReference type="PROSITE" id="PS51221">
    <property type="entry name" value="TTL"/>
    <property type="match status" value="1"/>
</dbReference>
<dbReference type="PANTHER" id="PTHR12241:SF145">
    <property type="entry name" value="TUBULIN POLYGLUTAMYLASE TTLL5"/>
    <property type="match status" value="1"/>
</dbReference>
<dbReference type="Gene3D" id="3.30.470.20">
    <property type="entry name" value="ATP-grasp fold, B domain"/>
    <property type="match status" value="1"/>
</dbReference>
<feature type="compositionally biased region" description="Low complexity" evidence="7">
    <location>
        <begin position="19"/>
        <end position="28"/>
    </location>
</feature>
<sequence length="505" mass="58768">MLNFTKPPVNPKEQHLTKSKSSNKINNKCDTQQETDTDNTPVEQKIKTGRPVVFFACAANKVVHEAFSHMGYDETTNENRFNYLWGWPSAADLVKRLQPGQMVNQMPGQVQMTRKDNLANTIQEFIRKYPQFNFIPKTYILPNNMLMCQSYMQQNPKKYFIVKEALANRGEGIQLLRGNMQIETQVEAVVQEYIKNPLLINGYKFDFRIYVVVLQVDPLIVYYYREGIARFATTQYSKPTMKTINDKTVHLTNYSVNKNYMDDEDSEEIVETQIQQENFAFKQKMTTVIDHIQSNLYFTSEIDIYKKIEEVIQATIIAAEPKMAAQALINRSNALPRKCFGMYGFDLILLNDGEFKLLEVNANPSTGGDTQVDFEVKDPLFRDLISLTQPKKYFVNDKLRVQQVADENETPREKDQRAFSQKIRDLKAMYYLDENEFQVESQKVLRNLSEYEEKLLKQLNVDCKKQGNFKRIIPNVSGDYLEFFESAKYTDWLTAIAVKAQYVKE</sequence>
<comment type="caution">
    <text evidence="9">The sequence shown here is derived from an EMBL/GenBank/DDBJ whole genome shotgun (WGS) entry which is preliminary data.</text>
</comment>
<protein>
    <recommendedName>
        <fullName evidence="4">Tubulin--tyrosine ligase-like protein 5</fullName>
    </recommendedName>
</protein>
<keyword evidence="3 6" id="KW-0067">ATP-binding</keyword>
<dbReference type="SUPFAM" id="SSF56059">
    <property type="entry name" value="Glutathione synthetase ATP-binding domain-like"/>
    <property type="match status" value="1"/>
</dbReference>
<dbReference type="Proteomes" id="UP001642409">
    <property type="component" value="Unassembled WGS sequence"/>
</dbReference>
<evidence type="ECO:0000256" key="7">
    <source>
        <dbReference type="SAM" id="MobiDB-lite"/>
    </source>
</evidence>
<dbReference type="EMBL" id="CATOUU010000825">
    <property type="protein sequence ID" value="CAI9951573.1"/>
    <property type="molecule type" value="Genomic_DNA"/>
</dbReference>
<feature type="domain" description="ATP-grasp" evidence="8">
    <location>
        <begin position="341"/>
        <end position="389"/>
    </location>
</feature>
<dbReference type="GO" id="GO:0046872">
    <property type="term" value="F:metal ion binding"/>
    <property type="evidence" value="ECO:0007669"/>
    <property type="project" value="InterPro"/>
</dbReference>
<dbReference type="Pfam" id="PF03133">
    <property type="entry name" value="TTL"/>
    <property type="match status" value="1"/>
</dbReference>
<dbReference type="GO" id="GO:0000226">
    <property type="term" value="P:microtubule cytoskeleton organization"/>
    <property type="evidence" value="ECO:0007669"/>
    <property type="project" value="TreeGrafter"/>
</dbReference>
<feature type="compositionally biased region" description="Polar residues" evidence="7">
    <location>
        <begin position="29"/>
        <end position="41"/>
    </location>
</feature>
<keyword evidence="1 9" id="KW-0436">Ligase</keyword>
<dbReference type="PROSITE" id="PS50975">
    <property type="entry name" value="ATP_GRASP"/>
    <property type="match status" value="1"/>
</dbReference>
<evidence type="ECO:0000256" key="3">
    <source>
        <dbReference type="ARBA" id="ARBA00022840"/>
    </source>
</evidence>
<evidence type="ECO:0000313" key="11">
    <source>
        <dbReference type="Proteomes" id="UP001642409"/>
    </source>
</evidence>
<dbReference type="PANTHER" id="PTHR12241">
    <property type="entry name" value="TUBULIN POLYGLUTAMYLASE"/>
    <property type="match status" value="1"/>
</dbReference>
<evidence type="ECO:0000256" key="1">
    <source>
        <dbReference type="ARBA" id="ARBA00022598"/>
    </source>
</evidence>
<accession>A0AA86QA31</accession>